<evidence type="ECO:0000313" key="1">
    <source>
        <dbReference type="EMBL" id="EDL91843.1"/>
    </source>
</evidence>
<accession>A6JR94</accession>
<name>A6JR94_RAT</name>
<protein>
    <submittedName>
        <fullName evidence="1">RCG55591</fullName>
    </submittedName>
</protein>
<dbReference type="Proteomes" id="UP000234681">
    <property type="component" value="Chromosome 9"/>
</dbReference>
<dbReference type="AlphaFoldDB" id="A6JR94"/>
<proteinExistence type="predicted"/>
<reference evidence="1 2" key="1">
    <citation type="submission" date="2005-09" db="EMBL/GenBank/DDBJ databases">
        <authorList>
            <person name="Mural R.J."/>
            <person name="Li P.W."/>
            <person name="Adams M.D."/>
            <person name="Amanatides P.G."/>
            <person name="Baden-Tillson H."/>
            <person name="Barnstead M."/>
            <person name="Chin S.H."/>
            <person name="Dew I."/>
            <person name="Evans C.A."/>
            <person name="Ferriera S."/>
            <person name="Flanigan M."/>
            <person name="Fosler C."/>
            <person name="Glodek A."/>
            <person name="Gu Z."/>
            <person name="Holt R.A."/>
            <person name="Jennings D."/>
            <person name="Kraft C.L."/>
            <person name="Lu F."/>
            <person name="Nguyen T."/>
            <person name="Nusskern D.R."/>
            <person name="Pfannkoch C.M."/>
            <person name="Sitter C."/>
            <person name="Sutton G.G."/>
            <person name="Venter J.C."/>
            <person name="Wang Z."/>
            <person name="Woodage T."/>
            <person name="Zheng X.H."/>
            <person name="Zhong F."/>
        </authorList>
    </citation>
    <scope>NUCLEOTIDE SEQUENCE [LARGE SCALE GENOMIC DNA]</scope>
    <source>
        <strain>BN</strain>
        <strain evidence="2">Sprague-Dawley</strain>
    </source>
</reference>
<organism evidence="1 2">
    <name type="scientific">Rattus norvegicus</name>
    <name type="common">Rat</name>
    <dbReference type="NCBI Taxonomy" id="10116"/>
    <lineage>
        <taxon>Eukaryota</taxon>
        <taxon>Metazoa</taxon>
        <taxon>Chordata</taxon>
        <taxon>Craniata</taxon>
        <taxon>Vertebrata</taxon>
        <taxon>Euteleostomi</taxon>
        <taxon>Mammalia</taxon>
        <taxon>Eutheria</taxon>
        <taxon>Euarchontoglires</taxon>
        <taxon>Glires</taxon>
        <taxon>Rodentia</taxon>
        <taxon>Myomorpha</taxon>
        <taxon>Muroidea</taxon>
        <taxon>Muridae</taxon>
        <taxon>Murinae</taxon>
        <taxon>Rattus</taxon>
    </lineage>
</organism>
<evidence type="ECO:0000313" key="2">
    <source>
        <dbReference type="Proteomes" id="UP000234681"/>
    </source>
</evidence>
<sequence length="38" mass="4362">MKEPQCTRPSTREQILCHVVHAIQFGNLPIGLKPRYVT</sequence>
<gene>
    <name evidence="1" type="ORF">rCG_55591</name>
</gene>
<dbReference type="EMBL" id="CH473997">
    <property type="protein sequence ID" value="EDL91843.1"/>
    <property type="molecule type" value="Genomic_DNA"/>
</dbReference>